<evidence type="ECO:0000313" key="1">
    <source>
        <dbReference type="EMBL" id="RMC17912.1"/>
    </source>
</evidence>
<reference evidence="1 2" key="1">
    <citation type="submission" date="2018-07" db="EMBL/GenBank/DDBJ databases">
        <title>A high quality draft genome assembly of the barn swallow (H. rustica rustica).</title>
        <authorList>
            <person name="Formenti G."/>
            <person name="Chiara M."/>
            <person name="Poveda L."/>
            <person name="Francoijs K.-J."/>
            <person name="Bonisoli-Alquati A."/>
            <person name="Canova L."/>
            <person name="Gianfranceschi L."/>
            <person name="Horner D.S."/>
            <person name="Saino N."/>
        </authorList>
    </citation>
    <scope>NUCLEOTIDE SEQUENCE [LARGE SCALE GENOMIC DNA]</scope>
    <source>
        <strain evidence="1">Chelidonia</strain>
        <tissue evidence="1">Blood</tissue>
    </source>
</reference>
<gene>
    <name evidence="1" type="ORF">DUI87_05581</name>
</gene>
<sequence length="114" mass="12092">MAGGGAVLVLGKLSQHLALQGQEAASLAHYSNFSGKDQASPARQHSCMVTAWALSSTLTPVQAGRDTFPALLRAPSRKSSPHLFRFHQFVAKSLASKEAEGVDCHVPLQCLVLP</sequence>
<protein>
    <submittedName>
        <fullName evidence="1">Uncharacterized protein</fullName>
    </submittedName>
</protein>
<dbReference type="EMBL" id="QRBI01000098">
    <property type="protein sequence ID" value="RMC17912.1"/>
    <property type="molecule type" value="Genomic_DNA"/>
</dbReference>
<dbReference type="Proteomes" id="UP000269221">
    <property type="component" value="Unassembled WGS sequence"/>
</dbReference>
<accession>A0A3M0KX91</accession>
<name>A0A3M0KX91_HIRRU</name>
<keyword evidence="2" id="KW-1185">Reference proteome</keyword>
<comment type="caution">
    <text evidence="1">The sequence shown here is derived from an EMBL/GenBank/DDBJ whole genome shotgun (WGS) entry which is preliminary data.</text>
</comment>
<organism evidence="1 2">
    <name type="scientific">Hirundo rustica rustica</name>
    <dbReference type="NCBI Taxonomy" id="333673"/>
    <lineage>
        <taxon>Eukaryota</taxon>
        <taxon>Metazoa</taxon>
        <taxon>Chordata</taxon>
        <taxon>Craniata</taxon>
        <taxon>Vertebrata</taxon>
        <taxon>Euteleostomi</taxon>
        <taxon>Archelosauria</taxon>
        <taxon>Archosauria</taxon>
        <taxon>Dinosauria</taxon>
        <taxon>Saurischia</taxon>
        <taxon>Theropoda</taxon>
        <taxon>Coelurosauria</taxon>
        <taxon>Aves</taxon>
        <taxon>Neognathae</taxon>
        <taxon>Neoaves</taxon>
        <taxon>Telluraves</taxon>
        <taxon>Australaves</taxon>
        <taxon>Passeriformes</taxon>
        <taxon>Sylvioidea</taxon>
        <taxon>Hirundinidae</taxon>
        <taxon>Hirundo</taxon>
    </lineage>
</organism>
<evidence type="ECO:0000313" key="2">
    <source>
        <dbReference type="Proteomes" id="UP000269221"/>
    </source>
</evidence>
<dbReference type="AlphaFoldDB" id="A0A3M0KX91"/>
<proteinExistence type="predicted"/>